<accession>A0ACC0IK69</accession>
<dbReference type="Proteomes" id="UP001060215">
    <property type="component" value="Chromosome 3"/>
</dbReference>
<proteinExistence type="predicted"/>
<organism evidence="1 2">
    <name type="scientific">Camellia lanceoleosa</name>
    <dbReference type="NCBI Taxonomy" id="1840588"/>
    <lineage>
        <taxon>Eukaryota</taxon>
        <taxon>Viridiplantae</taxon>
        <taxon>Streptophyta</taxon>
        <taxon>Embryophyta</taxon>
        <taxon>Tracheophyta</taxon>
        <taxon>Spermatophyta</taxon>
        <taxon>Magnoliopsida</taxon>
        <taxon>eudicotyledons</taxon>
        <taxon>Gunneridae</taxon>
        <taxon>Pentapetalae</taxon>
        <taxon>asterids</taxon>
        <taxon>Ericales</taxon>
        <taxon>Theaceae</taxon>
        <taxon>Camellia</taxon>
    </lineage>
</organism>
<evidence type="ECO:0000313" key="2">
    <source>
        <dbReference type="Proteomes" id="UP001060215"/>
    </source>
</evidence>
<gene>
    <name evidence="1" type="ORF">LOK49_LG02G01105</name>
</gene>
<reference evidence="1 2" key="1">
    <citation type="journal article" date="2022" name="Plant J.">
        <title>Chromosome-level genome of Camellia lanceoleosa provides a valuable resource for understanding genome evolution and self-incompatibility.</title>
        <authorList>
            <person name="Gong W."/>
            <person name="Xiao S."/>
            <person name="Wang L."/>
            <person name="Liao Z."/>
            <person name="Chang Y."/>
            <person name="Mo W."/>
            <person name="Hu G."/>
            <person name="Li W."/>
            <person name="Zhao G."/>
            <person name="Zhu H."/>
            <person name="Hu X."/>
            <person name="Ji K."/>
            <person name="Xiang X."/>
            <person name="Song Q."/>
            <person name="Yuan D."/>
            <person name="Jin S."/>
            <person name="Zhang L."/>
        </authorList>
    </citation>
    <scope>NUCLEOTIDE SEQUENCE [LARGE SCALE GENOMIC DNA]</scope>
    <source>
        <strain evidence="1">SQ_2022a</strain>
    </source>
</reference>
<comment type="caution">
    <text evidence="1">The sequence shown here is derived from an EMBL/GenBank/DDBJ whole genome shotgun (WGS) entry which is preliminary data.</text>
</comment>
<dbReference type="EMBL" id="CM045760">
    <property type="protein sequence ID" value="KAI8025699.1"/>
    <property type="molecule type" value="Genomic_DNA"/>
</dbReference>
<protein>
    <submittedName>
        <fullName evidence="1">Uncharacterized protein</fullName>
    </submittedName>
</protein>
<evidence type="ECO:0000313" key="1">
    <source>
        <dbReference type="EMBL" id="KAI8025699.1"/>
    </source>
</evidence>
<keyword evidence="2" id="KW-1185">Reference proteome</keyword>
<name>A0ACC0IK69_9ERIC</name>
<sequence>MCLSSRITSFFPPWLFWHHGQEDMKLICGTRIAGMNHKTRKEDKSILVPMMMKKLLLKDKQPLYWWFEWDDVTMYLVTSHDI</sequence>